<feature type="transmembrane region" description="Helical" evidence="1">
    <location>
        <begin position="43"/>
        <end position="66"/>
    </location>
</feature>
<proteinExistence type="predicted"/>
<dbReference type="RefSeq" id="WP_173811793.1">
    <property type="nucleotide sequence ID" value="NZ_JABSNP010000024.1"/>
</dbReference>
<keyword evidence="1" id="KW-0812">Transmembrane</keyword>
<evidence type="ECO:0000313" key="3">
    <source>
        <dbReference type="Proteomes" id="UP000779507"/>
    </source>
</evidence>
<comment type="caution">
    <text evidence="2">The sequence shown here is derived from an EMBL/GenBank/DDBJ whole genome shotgun (WGS) entry which is preliminary data.</text>
</comment>
<dbReference type="Proteomes" id="UP000779507">
    <property type="component" value="Unassembled WGS sequence"/>
</dbReference>
<accession>A0ABX2FW67</accession>
<protein>
    <submittedName>
        <fullName evidence="2">NAD(P)H-hydrate repair Nnr-like enzyme with NAD(P)H-hydrate dehydratase domain</fullName>
    </submittedName>
</protein>
<dbReference type="EMBL" id="JABSNP010000024">
    <property type="protein sequence ID" value="NRT21033.1"/>
    <property type="molecule type" value="Genomic_DNA"/>
</dbReference>
<reference evidence="2 3" key="1">
    <citation type="submission" date="2020-05" db="EMBL/GenBank/DDBJ databases">
        <title>Genomic Encyclopedia of Type Strains, Phase IV (KMG-V): Genome sequencing to study the core and pangenomes of soil and plant-associated prokaryotes.</title>
        <authorList>
            <person name="Whitman W."/>
        </authorList>
    </citation>
    <scope>NUCLEOTIDE SEQUENCE [LARGE SCALE GENOMIC DNA]</scope>
    <source>
        <strain evidence="2 3">9A</strain>
    </source>
</reference>
<name>A0ABX2FW67_9BACT</name>
<organism evidence="2 3">
    <name type="scientific">Hymenobacter caeli</name>
    <dbReference type="NCBI Taxonomy" id="2735894"/>
    <lineage>
        <taxon>Bacteria</taxon>
        <taxon>Pseudomonadati</taxon>
        <taxon>Bacteroidota</taxon>
        <taxon>Cytophagia</taxon>
        <taxon>Cytophagales</taxon>
        <taxon>Hymenobacteraceae</taxon>
        <taxon>Hymenobacter</taxon>
    </lineage>
</organism>
<evidence type="ECO:0000313" key="2">
    <source>
        <dbReference type="EMBL" id="NRT21033.1"/>
    </source>
</evidence>
<keyword evidence="1" id="KW-1133">Transmembrane helix</keyword>
<keyword evidence="1" id="KW-0472">Membrane</keyword>
<evidence type="ECO:0000256" key="1">
    <source>
        <dbReference type="SAM" id="Phobius"/>
    </source>
</evidence>
<gene>
    <name evidence="2" type="ORF">HNP98_003878</name>
</gene>
<sequence>MLLGWVSLWTVARQRVSFAQLWQKLGARQLHQAGRAVLVRGSAYAGAALVCAPLALLLGAGLWAGARAVLRFP</sequence>
<keyword evidence="3" id="KW-1185">Reference proteome</keyword>